<dbReference type="Proteomes" id="UP001519460">
    <property type="component" value="Unassembled WGS sequence"/>
</dbReference>
<evidence type="ECO:0000256" key="1">
    <source>
        <dbReference type="SAM" id="MobiDB-lite"/>
    </source>
</evidence>
<feature type="region of interest" description="Disordered" evidence="1">
    <location>
        <begin position="18"/>
        <end position="98"/>
    </location>
</feature>
<feature type="compositionally biased region" description="Basic and acidic residues" evidence="1">
    <location>
        <begin position="51"/>
        <end position="63"/>
    </location>
</feature>
<gene>
    <name evidence="2" type="ORF">BaRGS_00009156</name>
</gene>
<sequence length="98" mass="11226">MFLRQLQIVFAQEWQKEEKALDHKPAHQTTEGGRRSVTTSAQLMDINSTHDLQHSEDTHHHVADACPRQMKLSSCSTRSNRHGLDRGRRGDLDLDLDP</sequence>
<evidence type="ECO:0000313" key="3">
    <source>
        <dbReference type="Proteomes" id="UP001519460"/>
    </source>
</evidence>
<evidence type="ECO:0000313" key="2">
    <source>
        <dbReference type="EMBL" id="KAK7499504.1"/>
    </source>
</evidence>
<name>A0ABD0LIZ6_9CAEN</name>
<organism evidence="2 3">
    <name type="scientific">Batillaria attramentaria</name>
    <dbReference type="NCBI Taxonomy" id="370345"/>
    <lineage>
        <taxon>Eukaryota</taxon>
        <taxon>Metazoa</taxon>
        <taxon>Spiralia</taxon>
        <taxon>Lophotrochozoa</taxon>
        <taxon>Mollusca</taxon>
        <taxon>Gastropoda</taxon>
        <taxon>Caenogastropoda</taxon>
        <taxon>Sorbeoconcha</taxon>
        <taxon>Cerithioidea</taxon>
        <taxon>Batillariidae</taxon>
        <taxon>Batillaria</taxon>
    </lineage>
</organism>
<accession>A0ABD0LIZ6</accession>
<keyword evidence="3" id="KW-1185">Reference proteome</keyword>
<dbReference type="EMBL" id="JACVVK020000043">
    <property type="protein sequence ID" value="KAK7499504.1"/>
    <property type="molecule type" value="Genomic_DNA"/>
</dbReference>
<reference evidence="2 3" key="1">
    <citation type="journal article" date="2023" name="Sci. Data">
        <title>Genome assembly of the Korean intertidal mud-creeper Batillaria attramentaria.</title>
        <authorList>
            <person name="Patra A.K."/>
            <person name="Ho P.T."/>
            <person name="Jun S."/>
            <person name="Lee S.J."/>
            <person name="Kim Y."/>
            <person name="Won Y.J."/>
        </authorList>
    </citation>
    <scope>NUCLEOTIDE SEQUENCE [LARGE SCALE GENOMIC DNA]</scope>
    <source>
        <strain evidence="2">Wonlab-2016</strain>
    </source>
</reference>
<protein>
    <submittedName>
        <fullName evidence="2">Uncharacterized protein</fullName>
    </submittedName>
</protein>
<feature type="compositionally biased region" description="Polar residues" evidence="1">
    <location>
        <begin position="27"/>
        <end position="50"/>
    </location>
</feature>
<comment type="caution">
    <text evidence="2">The sequence shown here is derived from an EMBL/GenBank/DDBJ whole genome shotgun (WGS) entry which is preliminary data.</text>
</comment>
<proteinExistence type="predicted"/>
<feature type="compositionally biased region" description="Basic and acidic residues" evidence="1">
    <location>
        <begin position="82"/>
        <end position="92"/>
    </location>
</feature>
<dbReference type="AlphaFoldDB" id="A0ABD0LIZ6"/>